<comment type="subcellular location">
    <subcellularLocation>
        <location evidence="1">Membrane</location>
        <topology evidence="1">Multi-pass membrane protein</topology>
    </subcellularLocation>
</comment>
<dbReference type="InterPro" id="IPR050327">
    <property type="entry name" value="Proton-linked_MCT"/>
</dbReference>
<dbReference type="AlphaFoldDB" id="A0A7K7XIQ3"/>
<feature type="transmembrane region" description="Helical" evidence="3">
    <location>
        <begin position="325"/>
        <end position="349"/>
    </location>
</feature>
<feature type="transmembrane region" description="Helical" evidence="3">
    <location>
        <begin position="30"/>
        <end position="59"/>
    </location>
</feature>
<keyword evidence="3" id="KW-0812">Transmembrane</keyword>
<reference evidence="4 5" key="1">
    <citation type="submission" date="2019-09" db="EMBL/GenBank/DDBJ databases">
        <title>Bird 10,000 Genomes (B10K) Project - Family phase.</title>
        <authorList>
            <person name="Zhang G."/>
        </authorList>
    </citation>
    <scope>NUCLEOTIDE SEQUENCE [LARGE SCALE GENOMIC DNA]</scope>
    <source>
        <strain evidence="4">B10K-DU-030-22</strain>
        <tissue evidence="4">Blood</tissue>
    </source>
</reference>
<feature type="non-terminal residue" evidence="4">
    <location>
        <position position="1"/>
    </location>
</feature>
<feature type="transmembrane region" description="Helical" evidence="3">
    <location>
        <begin position="71"/>
        <end position="91"/>
    </location>
</feature>
<evidence type="ECO:0000313" key="5">
    <source>
        <dbReference type="Proteomes" id="UP000586926"/>
    </source>
</evidence>
<feature type="compositionally biased region" description="Acidic residues" evidence="2">
    <location>
        <begin position="1"/>
        <end position="10"/>
    </location>
</feature>
<keyword evidence="3" id="KW-0472">Membrane</keyword>
<feature type="non-terminal residue" evidence="4">
    <location>
        <position position="369"/>
    </location>
</feature>
<dbReference type="Gene3D" id="1.20.1250.20">
    <property type="entry name" value="MFS general substrate transporter like domains"/>
    <property type="match status" value="1"/>
</dbReference>
<evidence type="ECO:0000256" key="1">
    <source>
        <dbReference type="ARBA" id="ARBA00004141"/>
    </source>
</evidence>
<feature type="transmembrane region" description="Helical" evidence="3">
    <location>
        <begin position="161"/>
        <end position="181"/>
    </location>
</feature>
<sequence length="369" mass="39499">HREEDEEPEAPEAPPAGKSRGPAAAAAGGGWAWGVVVHFFLVNVLVMGTLKTFGIFFVAFREEMGGSSEQVSWIGSIMSSLRFLGAPLVAVVCRRLGERPTSILGAGLVAGGCLLSTQATSVPFLCFSMGFLLGMGFACLYQAAAVMTAKRCRARLAFSNALARSGMGLTFLMAPFTQLLIEAYGWQGTLLIFGGIMLNLVPSSMLLWPVSSTRLPRETAENRDRGSSRAKKDPEAPGGCSAGSSHRELQLHSAQEAPGTERLAVPHGRDASEPANPSALGRLQKPPLESPSSETPTKRSPKPLPATEKEPAQPLLDFSPLKDPVFFIFTWSFLFSHLAYFVPFFHLVARARTLGMSSRDGSYLIAVAG</sequence>
<feature type="compositionally biased region" description="Basic and acidic residues" evidence="2">
    <location>
        <begin position="215"/>
        <end position="235"/>
    </location>
</feature>
<dbReference type="Pfam" id="PF07690">
    <property type="entry name" value="MFS_1"/>
    <property type="match status" value="1"/>
</dbReference>
<evidence type="ECO:0000313" key="4">
    <source>
        <dbReference type="EMBL" id="NXA65224.1"/>
    </source>
</evidence>
<feature type="region of interest" description="Disordered" evidence="2">
    <location>
        <begin position="214"/>
        <end position="310"/>
    </location>
</feature>
<dbReference type="FunFam" id="1.20.1250.20:FF:000277">
    <property type="entry name" value="Solute carrier family 16 member 4"/>
    <property type="match status" value="1"/>
</dbReference>
<dbReference type="SUPFAM" id="SSF103473">
    <property type="entry name" value="MFS general substrate transporter"/>
    <property type="match status" value="1"/>
</dbReference>
<dbReference type="InterPro" id="IPR036259">
    <property type="entry name" value="MFS_trans_sf"/>
</dbReference>
<dbReference type="EMBL" id="VZTA01016777">
    <property type="protein sequence ID" value="NXA65224.1"/>
    <property type="molecule type" value="Genomic_DNA"/>
</dbReference>
<accession>A0A7K7XIQ3</accession>
<dbReference type="GO" id="GO:0016020">
    <property type="term" value="C:membrane"/>
    <property type="evidence" value="ECO:0007669"/>
    <property type="project" value="UniProtKB-SubCell"/>
</dbReference>
<name>A0A7K7XIQ3_9PASS</name>
<feature type="transmembrane region" description="Helical" evidence="3">
    <location>
        <begin position="187"/>
        <end position="208"/>
    </location>
</feature>
<keyword evidence="3" id="KW-1133">Transmembrane helix</keyword>
<feature type="transmembrane region" description="Helical" evidence="3">
    <location>
        <begin position="131"/>
        <end position="149"/>
    </location>
</feature>
<feature type="region of interest" description="Disordered" evidence="2">
    <location>
        <begin position="1"/>
        <end position="22"/>
    </location>
</feature>
<dbReference type="InterPro" id="IPR011701">
    <property type="entry name" value="MFS"/>
</dbReference>
<evidence type="ECO:0000256" key="3">
    <source>
        <dbReference type="SAM" id="Phobius"/>
    </source>
</evidence>
<keyword evidence="5" id="KW-1185">Reference proteome</keyword>
<dbReference type="GO" id="GO:0008028">
    <property type="term" value="F:monocarboxylic acid transmembrane transporter activity"/>
    <property type="evidence" value="ECO:0007669"/>
    <property type="project" value="TreeGrafter"/>
</dbReference>
<protein>
    <submittedName>
        <fullName evidence="4">MOT5 protein</fullName>
    </submittedName>
</protein>
<dbReference type="PANTHER" id="PTHR11360">
    <property type="entry name" value="MONOCARBOXYLATE TRANSPORTER"/>
    <property type="match status" value="1"/>
</dbReference>
<gene>
    <name evidence="4" type="primary">Slc16a4</name>
    <name evidence="4" type="ORF">MOHOCH_R09684</name>
</gene>
<dbReference type="Proteomes" id="UP000586926">
    <property type="component" value="Unassembled WGS sequence"/>
</dbReference>
<comment type="caution">
    <text evidence="4">The sequence shown here is derived from an EMBL/GenBank/DDBJ whole genome shotgun (WGS) entry which is preliminary data.</text>
</comment>
<organism evidence="4 5">
    <name type="scientific">Mohoua ochrocephala</name>
    <dbReference type="NCBI Taxonomy" id="874463"/>
    <lineage>
        <taxon>Eukaryota</taxon>
        <taxon>Metazoa</taxon>
        <taxon>Chordata</taxon>
        <taxon>Craniata</taxon>
        <taxon>Vertebrata</taxon>
        <taxon>Euteleostomi</taxon>
        <taxon>Archelosauria</taxon>
        <taxon>Archosauria</taxon>
        <taxon>Dinosauria</taxon>
        <taxon>Saurischia</taxon>
        <taxon>Theropoda</taxon>
        <taxon>Coelurosauria</taxon>
        <taxon>Aves</taxon>
        <taxon>Neognathae</taxon>
        <taxon>Neoaves</taxon>
        <taxon>Telluraves</taxon>
        <taxon>Australaves</taxon>
        <taxon>Passeriformes</taxon>
        <taxon>Meliphagoidea</taxon>
        <taxon>Acanthizidae</taxon>
        <taxon>Mohoua</taxon>
    </lineage>
</organism>
<evidence type="ECO:0000256" key="2">
    <source>
        <dbReference type="SAM" id="MobiDB-lite"/>
    </source>
</evidence>
<proteinExistence type="predicted"/>
<feature type="compositionally biased region" description="Low complexity" evidence="2">
    <location>
        <begin position="286"/>
        <end position="295"/>
    </location>
</feature>
<feature type="transmembrane region" description="Helical" evidence="3">
    <location>
        <begin position="103"/>
        <end position="125"/>
    </location>
</feature>
<dbReference type="PANTHER" id="PTHR11360:SF14">
    <property type="entry name" value="MONOCARBOXYLATE TRANSPORTER 5"/>
    <property type="match status" value="1"/>
</dbReference>